<dbReference type="PANTHER" id="PTHR47096:SF1">
    <property type="entry name" value="MISSHAPEN LIKE KINASE 1"/>
    <property type="match status" value="1"/>
</dbReference>
<feature type="region of interest" description="Disordered" evidence="1">
    <location>
        <begin position="101"/>
        <end position="130"/>
    </location>
</feature>
<evidence type="ECO:0000313" key="4">
    <source>
        <dbReference type="Proteomes" id="UP001217089"/>
    </source>
</evidence>
<feature type="compositionally biased region" description="Basic and acidic residues" evidence="1">
    <location>
        <begin position="176"/>
        <end position="190"/>
    </location>
</feature>
<dbReference type="InterPro" id="IPR011009">
    <property type="entry name" value="Kinase-like_dom_sf"/>
</dbReference>
<evidence type="ECO:0000256" key="1">
    <source>
        <dbReference type="SAM" id="MobiDB-lite"/>
    </source>
</evidence>
<protein>
    <recommendedName>
        <fullName evidence="2">Protein kinase domain-containing protein</fullName>
    </recommendedName>
</protein>
<dbReference type="PROSITE" id="PS50011">
    <property type="entry name" value="PROTEIN_KINASE_DOM"/>
    <property type="match status" value="1"/>
</dbReference>
<dbReference type="EMBL" id="JARBDR010000640">
    <property type="protein sequence ID" value="KAJ8310865.1"/>
    <property type="molecule type" value="Genomic_DNA"/>
</dbReference>
<feature type="region of interest" description="Disordered" evidence="1">
    <location>
        <begin position="149"/>
        <end position="222"/>
    </location>
</feature>
<feature type="region of interest" description="Disordered" evidence="1">
    <location>
        <begin position="238"/>
        <end position="283"/>
    </location>
</feature>
<evidence type="ECO:0000313" key="3">
    <source>
        <dbReference type="EMBL" id="KAJ8310865.1"/>
    </source>
</evidence>
<feature type="domain" description="Protein kinase" evidence="2">
    <location>
        <begin position="1"/>
        <end position="79"/>
    </location>
</feature>
<feature type="compositionally biased region" description="Polar residues" evidence="1">
    <location>
        <begin position="194"/>
        <end position="218"/>
    </location>
</feature>
<dbReference type="Gene3D" id="1.10.510.10">
    <property type="entry name" value="Transferase(Phosphotransferase) domain 1"/>
    <property type="match status" value="1"/>
</dbReference>
<dbReference type="InterPro" id="IPR000719">
    <property type="entry name" value="Prot_kinase_dom"/>
</dbReference>
<sequence>MCWSDLWSLGITAIEMAEGKPPLCDMHPMRALFLIPRNPPPRLRSGKWSSKFKSFVETCLDKDYTHRPSTEQLLKNPFIKDQPTERQVRIQLKDHIDRHKKNRKEYEYEGSDNEEEEDSVLPGEPSSILQIPGESTLKRNFQLIQSHEARPNNNRSSQQQQQQHHKQHKGHHDRGHNRDNRGHHHQDNRGHRPPSSNQAWPVSSHFQAQPSPSVQQLPKQVPKHPQLIDVLAAQLNELGADEGQPTTVVVEDKSDDDEEEIEEGALNRDGTLLASEPARPLYV</sequence>
<accession>A0ABQ9F0A9</accession>
<feature type="compositionally biased region" description="Acidic residues" evidence="1">
    <location>
        <begin position="108"/>
        <end position="119"/>
    </location>
</feature>
<dbReference type="PANTHER" id="PTHR47096">
    <property type="entry name" value="MISSHAPEN LIKE KINASE 1"/>
    <property type="match status" value="1"/>
</dbReference>
<feature type="compositionally biased region" description="Basic residues" evidence="1">
    <location>
        <begin position="163"/>
        <end position="175"/>
    </location>
</feature>
<dbReference type="Pfam" id="PF00069">
    <property type="entry name" value="Pkinase"/>
    <property type="match status" value="1"/>
</dbReference>
<reference evidence="3 4" key="1">
    <citation type="submission" date="2022-12" db="EMBL/GenBank/DDBJ databases">
        <title>Chromosome-level genome of Tegillarca granosa.</title>
        <authorList>
            <person name="Kim J."/>
        </authorList>
    </citation>
    <scope>NUCLEOTIDE SEQUENCE [LARGE SCALE GENOMIC DNA]</scope>
    <source>
        <strain evidence="3">Teg-2019</strain>
        <tissue evidence="3">Adductor muscle</tissue>
    </source>
</reference>
<dbReference type="InterPro" id="IPR051700">
    <property type="entry name" value="STE20_Ser-Thr_kinase"/>
</dbReference>
<name>A0ABQ9F0A9_TEGGR</name>
<organism evidence="3 4">
    <name type="scientific">Tegillarca granosa</name>
    <name type="common">Malaysian cockle</name>
    <name type="synonym">Anadara granosa</name>
    <dbReference type="NCBI Taxonomy" id="220873"/>
    <lineage>
        <taxon>Eukaryota</taxon>
        <taxon>Metazoa</taxon>
        <taxon>Spiralia</taxon>
        <taxon>Lophotrochozoa</taxon>
        <taxon>Mollusca</taxon>
        <taxon>Bivalvia</taxon>
        <taxon>Autobranchia</taxon>
        <taxon>Pteriomorphia</taxon>
        <taxon>Arcoida</taxon>
        <taxon>Arcoidea</taxon>
        <taxon>Arcidae</taxon>
        <taxon>Tegillarca</taxon>
    </lineage>
</organism>
<dbReference type="SUPFAM" id="SSF56112">
    <property type="entry name" value="Protein kinase-like (PK-like)"/>
    <property type="match status" value="1"/>
</dbReference>
<keyword evidence="4" id="KW-1185">Reference proteome</keyword>
<dbReference type="Proteomes" id="UP001217089">
    <property type="component" value="Unassembled WGS sequence"/>
</dbReference>
<feature type="compositionally biased region" description="Acidic residues" evidence="1">
    <location>
        <begin position="253"/>
        <end position="263"/>
    </location>
</feature>
<gene>
    <name evidence="3" type="ORF">KUTeg_012730</name>
</gene>
<proteinExistence type="predicted"/>
<comment type="caution">
    <text evidence="3">The sequence shown here is derived from an EMBL/GenBank/DDBJ whole genome shotgun (WGS) entry which is preliminary data.</text>
</comment>
<evidence type="ECO:0000259" key="2">
    <source>
        <dbReference type="PROSITE" id="PS50011"/>
    </source>
</evidence>